<evidence type="ECO:0000313" key="4">
    <source>
        <dbReference type="WBParaSite" id="NBR_0001890901-mRNA-1"/>
    </source>
</evidence>
<reference evidence="4" key="1">
    <citation type="submission" date="2017-02" db="UniProtKB">
        <authorList>
            <consortium name="WormBaseParasite"/>
        </authorList>
    </citation>
    <scope>IDENTIFICATION</scope>
</reference>
<reference evidence="2 3" key="2">
    <citation type="submission" date="2018-11" db="EMBL/GenBank/DDBJ databases">
        <authorList>
            <consortium name="Pathogen Informatics"/>
        </authorList>
    </citation>
    <scope>NUCLEOTIDE SEQUENCE [LARGE SCALE GENOMIC DNA]</scope>
</reference>
<proteinExistence type="predicted"/>
<dbReference type="AlphaFoldDB" id="A0A0N4YNT9"/>
<keyword evidence="3" id="KW-1185">Reference proteome</keyword>
<sequence length="108" mass="12603">MRRFRTVLKAGLSEHGVGDVAEFHDEKRSGNETQNSQMNQRRTNDETRKIEKNVNRAVSSRERSARFKLYGFNESNSIRKRILLHKKAERRLSEGCRRELPTNDALST</sequence>
<protein>
    <submittedName>
        <fullName evidence="2 4">Uncharacterized protein</fullName>
    </submittedName>
</protein>
<evidence type="ECO:0000313" key="3">
    <source>
        <dbReference type="Proteomes" id="UP000271162"/>
    </source>
</evidence>
<dbReference type="EMBL" id="UYSL01023749">
    <property type="protein sequence ID" value="VDL82638.1"/>
    <property type="molecule type" value="Genomic_DNA"/>
</dbReference>
<evidence type="ECO:0000256" key="1">
    <source>
        <dbReference type="SAM" id="MobiDB-lite"/>
    </source>
</evidence>
<feature type="compositionally biased region" description="Basic and acidic residues" evidence="1">
    <location>
        <begin position="21"/>
        <end position="30"/>
    </location>
</feature>
<dbReference type="WBParaSite" id="NBR_0001890901-mRNA-1">
    <property type="protein sequence ID" value="NBR_0001890901-mRNA-1"/>
    <property type="gene ID" value="NBR_0001890901"/>
</dbReference>
<name>A0A0N4YNT9_NIPBR</name>
<organism evidence="4">
    <name type="scientific">Nippostrongylus brasiliensis</name>
    <name type="common">Rat hookworm</name>
    <dbReference type="NCBI Taxonomy" id="27835"/>
    <lineage>
        <taxon>Eukaryota</taxon>
        <taxon>Metazoa</taxon>
        <taxon>Ecdysozoa</taxon>
        <taxon>Nematoda</taxon>
        <taxon>Chromadorea</taxon>
        <taxon>Rhabditida</taxon>
        <taxon>Rhabditina</taxon>
        <taxon>Rhabditomorpha</taxon>
        <taxon>Strongyloidea</taxon>
        <taxon>Heligmosomidae</taxon>
        <taxon>Nippostrongylus</taxon>
    </lineage>
</organism>
<gene>
    <name evidence="2" type="ORF">NBR_LOCUS18910</name>
</gene>
<accession>A0A0N4YNT9</accession>
<feature type="compositionally biased region" description="Polar residues" evidence="1">
    <location>
        <begin position="31"/>
        <end position="41"/>
    </location>
</feature>
<dbReference type="Proteomes" id="UP000271162">
    <property type="component" value="Unassembled WGS sequence"/>
</dbReference>
<evidence type="ECO:0000313" key="2">
    <source>
        <dbReference type="EMBL" id="VDL82638.1"/>
    </source>
</evidence>
<feature type="region of interest" description="Disordered" evidence="1">
    <location>
        <begin position="19"/>
        <end position="57"/>
    </location>
</feature>
<feature type="compositionally biased region" description="Basic and acidic residues" evidence="1">
    <location>
        <begin position="42"/>
        <end position="57"/>
    </location>
</feature>